<dbReference type="GO" id="GO:0009060">
    <property type="term" value="P:aerobic respiration"/>
    <property type="evidence" value="ECO:0007669"/>
    <property type="project" value="InterPro"/>
</dbReference>
<feature type="transmembrane region" description="Helical" evidence="26">
    <location>
        <begin position="64"/>
        <end position="84"/>
    </location>
</feature>
<keyword evidence="9 25" id="KW-0349">Heme</keyword>
<evidence type="ECO:0000256" key="12">
    <source>
        <dbReference type="ARBA" id="ARBA00022723"/>
    </source>
</evidence>
<dbReference type="SUPFAM" id="SSF81442">
    <property type="entry name" value="Cytochrome c oxidase subunit I-like"/>
    <property type="match status" value="1"/>
</dbReference>
<dbReference type="AlphaFoldDB" id="A0A3A6VZS6"/>
<feature type="transmembrane region" description="Helical" evidence="26">
    <location>
        <begin position="149"/>
        <end position="175"/>
    </location>
</feature>
<accession>A0A3A6VZS6</accession>
<evidence type="ECO:0000256" key="22">
    <source>
        <dbReference type="ARBA" id="ARBA00034455"/>
    </source>
</evidence>
<comment type="caution">
    <text evidence="28">The sequence shown here is derived from an EMBL/GenBank/DDBJ whole genome shotgun (WGS) entry which is preliminary data.</text>
</comment>
<feature type="transmembrane region" description="Helical" evidence="26">
    <location>
        <begin position="107"/>
        <end position="128"/>
    </location>
</feature>
<evidence type="ECO:0000256" key="16">
    <source>
        <dbReference type="ARBA" id="ARBA00023008"/>
    </source>
</evidence>
<dbReference type="PRINTS" id="PR01165">
    <property type="entry name" value="CYCOXIDASEI"/>
</dbReference>
<dbReference type="InterPro" id="IPR023616">
    <property type="entry name" value="Cyt_c_oxase-like_su1_dom"/>
</dbReference>
<evidence type="ECO:0000256" key="7">
    <source>
        <dbReference type="ARBA" id="ARBA00022448"/>
    </source>
</evidence>
<evidence type="ECO:0000256" key="6">
    <source>
        <dbReference type="ARBA" id="ARBA00014691"/>
    </source>
</evidence>
<feature type="transmembrane region" description="Helical" evidence="26">
    <location>
        <begin position="349"/>
        <end position="373"/>
    </location>
</feature>
<dbReference type="RefSeq" id="WP_011212919.1">
    <property type="nucleotide sequence ID" value="NZ_CP021281.1"/>
</dbReference>
<dbReference type="GO" id="GO:0005886">
    <property type="term" value="C:plasma membrane"/>
    <property type="evidence" value="ECO:0007669"/>
    <property type="project" value="UniProtKB-SubCell"/>
</dbReference>
<dbReference type="EMBL" id="QWDR01000001">
    <property type="protein sequence ID" value="RJY33788.1"/>
    <property type="molecule type" value="Genomic_DNA"/>
</dbReference>
<dbReference type="GO" id="GO:0046872">
    <property type="term" value="F:metal ion binding"/>
    <property type="evidence" value="ECO:0007669"/>
    <property type="project" value="UniProtKB-KW"/>
</dbReference>
<evidence type="ECO:0000256" key="13">
    <source>
        <dbReference type="ARBA" id="ARBA00022982"/>
    </source>
</evidence>
<keyword evidence="7 25" id="KW-0813">Transport</keyword>
<keyword evidence="11 25" id="KW-0812">Transmembrane</keyword>
<dbReference type="InterPro" id="IPR000883">
    <property type="entry name" value="Cyt_C_Oxase_1"/>
</dbReference>
<keyword evidence="16" id="KW-0186">Copper</keyword>
<comment type="cofactor">
    <cofactor evidence="1">
        <name>heme b</name>
        <dbReference type="ChEBI" id="CHEBI:60344"/>
    </cofactor>
</comment>
<evidence type="ECO:0000256" key="21">
    <source>
        <dbReference type="ARBA" id="ARBA00032435"/>
    </source>
</evidence>
<dbReference type="GO" id="GO:0022904">
    <property type="term" value="P:respiratory electron transport chain"/>
    <property type="evidence" value="ECO:0007669"/>
    <property type="project" value="TreeGrafter"/>
</dbReference>
<feature type="transmembrane region" description="Helical" evidence="26">
    <location>
        <begin position="385"/>
        <end position="408"/>
    </location>
</feature>
<feature type="transmembrane region" description="Helical" evidence="26">
    <location>
        <begin position="232"/>
        <end position="260"/>
    </location>
</feature>
<comment type="cofactor">
    <cofactor evidence="2">
        <name>Cu(2+)</name>
        <dbReference type="ChEBI" id="CHEBI:29036"/>
    </cofactor>
</comment>
<sequence>MLQNLLFGKLTLDAIPFHNFFAMGAGIFMVLALGGVLALLTIFKKWSYIWNEWVTSVDHKKIGIMYLILAFVMLLRGFSDALLMRSQQAVAAGNAIGFLPPDHYDQIFTAHGVIMIFFVAMPLVFALLNMIVPLQIGARDVAYPYLNSLSFWLTFVGAMLCNISLVVGQFASTGWLAYPPLSELYYSPDVGVDYYIWSLQISGVGTLLAGINFIATILKMRCNGMTLMKMPVFVWSALCAMILVALAFPVLTVTLALLSLDRMLDMHFFSDFAGGNSMMYINLIWVWGHPEVYILILPVFGIFSEVVATFSQKKLFGYTTMVWAIAMITLLSFLVWLHHFFTMGAGADVNSFFGIATMIIAIPTGVKVFNWLFTMYKGRIIMATPMLWVTAFFTTFAIGGMTGVMMAVPPVDFQTHNSLFLVAHFHNVIIGGVLFGAFAGITYWFPKAFGFRLDETWGKRAFYFWVTGFYCAFMPLYVLGLDGFVRRTNHYANTMYQPYLVFAAMGALLILVGIVFQVIQLIVSIKNRHALHDRTGDPWNGRTLEWSVASPAPIYNFAKLPTVQALDQFWVDKEHHRAEGHIHPKDIHYDPIHMPKNTSTGFIIAIFSGIAGFALIWHMLIPGIIGLLGVVSTAIARTFSNDVDYYIDAETVKKTELAHFRELV</sequence>
<keyword evidence="8" id="KW-1003">Cell membrane</keyword>
<evidence type="ECO:0000256" key="9">
    <source>
        <dbReference type="ARBA" id="ARBA00022617"/>
    </source>
</evidence>
<evidence type="ECO:0000256" key="8">
    <source>
        <dbReference type="ARBA" id="ARBA00022475"/>
    </source>
</evidence>
<evidence type="ECO:0000256" key="17">
    <source>
        <dbReference type="ARBA" id="ARBA00023136"/>
    </source>
</evidence>
<dbReference type="InterPro" id="IPR036927">
    <property type="entry name" value="Cyt_c_oxase-like_su1_sf"/>
</dbReference>
<dbReference type="CDD" id="cd01662">
    <property type="entry name" value="Ubiquinol_Oxidase_I"/>
    <property type="match status" value="1"/>
</dbReference>
<comment type="catalytic activity">
    <reaction evidence="24">
        <text>2 a ubiquinol + O2 + n H(+)(in) = 2 a ubiquinone + 2 H2O + n H(+)(out)</text>
        <dbReference type="Rhea" id="RHEA:30251"/>
        <dbReference type="Rhea" id="RHEA-COMP:9565"/>
        <dbReference type="Rhea" id="RHEA-COMP:9566"/>
        <dbReference type="ChEBI" id="CHEBI:15377"/>
        <dbReference type="ChEBI" id="CHEBI:15378"/>
        <dbReference type="ChEBI" id="CHEBI:15379"/>
        <dbReference type="ChEBI" id="CHEBI:16389"/>
        <dbReference type="ChEBI" id="CHEBI:17976"/>
        <dbReference type="EC" id="7.1.1.3"/>
    </reaction>
</comment>
<evidence type="ECO:0000256" key="4">
    <source>
        <dbReference type="ARBA" id="ARBA00009578"/>
    </source>
</evidence>
<evidence type="ECO:0000313" key="28">
    <source>
        <dbReference type="EMBL" id="RJY33788.1"/>
    </source>
</evidence>
<name>A0A3A6VZS6_LEGPN</name>
<evidence type="ECO:0000256" key="3">
    <source>
        <dbReference type="ARBA" id="ARBA00004651"/>
    </source>
</evidence>
<dbReference type="FunFam" id="1.20.210.10:FF:000002">
    <property type="entry name" value="Cytochrome o ubiquinol oxidase, subunit I"/>
    <property type="match status" value="1"/>
</dbReference>
<feature type="transmembrane region" description="Helical" evidence="26">
    <location>
        <begin position="195"/>
        <end position="220"/>
    </location>
</feature>
<keyword evidence="12" id="KW-0479">Metal-binding</keyword>
<comment type="subcellular location">
    <subcellularLocation>
        <location evidence="3">Cell membrane</location>
        <topology evidence="3">Multi-pass membrane protein</topology>
    </subcellularLocation>
</comment>
<keyword evidence="14 26" id="KW-1133">Transmembrane helix</keyword>
<evidence type="ECO:0000256" key="11">
    <source>
        <dbReference type="ARBA" id="ARBA00022692"/>
    </source>
</evidence>
<dbReference type="PROSITE" id="PS00077">
    <property type="entry name" value="COX1_CUB"/>
    <property type="match status" value="1"/>
</dbReference>
<dbReference type="InterPro" id="IPR014207">
    <property type="entry name" value="Cyt_c_ubiqinol_oxidase_su1"/>
</dbReference>
<dbReference type="Gene3D" id="1.20.210.10">
    <property type="entry name" value="Cytochrome c oxidase-like, subunit I domain"/>
    <property type="match status" value="1"/>
</dbReference>
<dbReference type="GO" id="GO:0009486">
    <property type="term" value="F:cytochrome bo3 ubiquinol oxidase activity"/>
    <property type="evidence" value="ECO:0007669"/>
    <property type="project" value="UniProtKB-EC"/>
</dbReference>
<dbReference type="Proteomes" id="UP000277145">
    <property type="component" value="Unassembled WGS sequence"/>
</dbReference>
<dbReference type="InterPro" id="IPR023615">
    <property type="entry name" value="Cyt_c_Oxase_su1_BS"/>
</dbReference>
<evidence type="ECO:0000259" key="27">
    <source>
        <dbReference type="PROSITE" id="PS50855"/>
    </source>
</evidence>
<dbReference type="GO" id="GO:0020037">
    <property type="term" value="F:heme binding"/>
    <property type="evidence" value="ECO:0007669"/>
    <property type="project" value="InterPro"/>
</dbReference>
<feature type="transmembrane region" description="Helical" evidence="26">
    <location>
        <begin position="602"/>
        <end position="631"/>
    </location>
</feature>
<evidence type="ECO:0000256" key="19">
    <source>
        <dbReference type="ARBA" id="ARBA00031883"/>
    </source>
</evidence>
<dbReference type="GO" id="GO:0015990">
    <property type="term" value="P:electron transport coupled proton transport"/>
    <property type="evidence" value="ECO:0007669"/>
    <property type="project" value="TreeGrafter"/>
</dbReference>
<dbReference type="PANTHER" id="PTHR10422">
    <property type="entry name" value="CYTOCHROME C OXIDASE SUBUNIT 1"/>
    <property type="match status" value="1"/>
</dbReference>
<evidence type="ECO:0000256" key="25">
    <source>
        <dbReference type="RuleBase" id="RU000370"/>
    </source>
</evidence>
<evidence type="ECO:0000256" key="18">
    <source>
        <dbReference type="ARBA" id="ARBA00030075"/>
    </source>
</evidence>
<comment type="cofactor">
    <cofactor evidence="22">
        <name>Fe(II)-heme o</name>
        <dbReference type="ChEBI" id="CHEBI:60530"/>
    </cofactor>
</comment>
<evidence type="ECO:0000313" key="29">
    <source>
        <dbReference type="Proteomes" id="UP000277145"/>
    </source>
</evidence>
<comment type="similarity">
    <text evidence="4 25">Belongs to the heme-copper respiratory oxidase family.</text>
</comment>
<feature type="transmembrane region" description="Helical" evidence="26">
    <location>
        <begin position="428"/>
        <end position="449"/>
    </location>
</feature>
<protein>
    <recommendedName>
        <fullName evidence="6">Cytochrome bo(3) ubiquinol oxidase subunit 1</fullName>
        <ecNumber evidence="5">7.1.1.3</ecNumber>
    </recommendedName>
    <alternativeName>
        <fullName evidence="20">Cytochrome o ubiquinol oxidase subunit 1</fullName>
    </alternativeName>
    <alternativeName>
        <fullName evidence="18">Oxidase bo(3) subunit 1</fullName>
    </alternativeName>
    <alternativeName>
        <fullName evidence="21">Ubiquinol oxidase polypeptide I</fullName>
    </alternativeName>
    <alternativeName>
        <fullName evidence="19">Ubiquinol oxidase subunit 1</fullName>
    </alternativeName>
</protein>
<dbReference type="NCBIfam" id="TIGR02843">
    <property type="entry name" value="CyoB"/>
    <property type="match status" value="1"/>
</dbReference>
<feature type="transmembrane region" description="Helical" evidence="26">
    <location>
        <begin position="20"/>
        <end position="43"/>
    </location>
</feature>
<feature type="transmembrane region" description="Helical" evidence="26">
    <location>
        <begin position="280"/>
        <end position="303"/>
    </location>
</feature>
<evidence type="ECO:0000256" key="5">
    <source>
        <dbReference type="ARBA" id="ARBA00012941"/>
    </source>
</evidence>
<feature type="transmembrane region" description="Helical" evidence="26">
    <location>
        <begin position="499"/>
        <end position="523"/>
    </location>
</feature>
<feature type="domain" description="Cytochrome oxidase subunit I profile" evidence="27">
    <location>
        <begin position="44"/>
        <end position="564"/>
    </location>
</feature>
<dbReference type="PANTHER" id="PTHR10422:SF35">
    <property type="entry name" value="CYTOCHROME BO(3) UBIQUINOL OXIDASE SUBUNIT 1"/>
    <property type="match status" value="1"/>
</dbReference>
<dbReference type="PROSITE" id="PS50855">
    <property type="entry name" value="COX1"/>
    <property type="match status" value="1"/>
</dbReference>
<keyword evidence="13 25" id="KW-0249">Electron transport</keyword>
<feature type="transmembrane region" description="Helical" evidence="26">
    <location>
        <begin position="315"/>
        <end position="337"/>
    </location>
</feature>
<keyword evidence="10 25" id="KW-0679">Respiratory chain</keyword>
<evidence type="ECO:0000256" key="2">
    <source>
        <dbReference type="ARBA" id="ARBA00001973"/>
    </source>
</evidence>
<dbReference type="EC" id="7.1.1.3" evidence="5"/>
<proteinExistence type="inferred from homology"/>
<keyword evidence="17 26" id="KW-0472">Membrane</keyword>
<comment type="subunit">
    <text evidence="23">The cytochrome bo(3) ubiquinol oxidase complex is a heterooctamer of two A chains, two B chains, two C chains and two D chains.</text>
</comment>
<evidence type="ECO:0000256" key="1">
    <source>
        <dbReference type="ARBA" id="ARBA00001970"/>
    </source>
</evidence>
<evidence type="ECO:0000256" key="15">
    <source>
        <dbReference type="ARBA" id="ARBA00023004"/>
    </source>
</evidence>
<reference evidence="28 29" key="1">
    <citation type="submission" date="2018-08" db="EMBL/GenBank/DDBJ databases">
        <title>Genome Sequences of Legionella pneumophila subsp. pneumophila Isolates, Recovered from a Drinking Water System in a Large Builging.</title>
        <authorList>
            <person name="Gomez-Alvarez V."/>
            <person name="Boczek L."/>
            <person name="King D."/>
            <person name="Pemberton A."/>
            <person name="Pfaller S."/>
            <person name="Rodgers M."/>
            <person name="Santodomingo J."/>
            <person name="Revetta R."/>
        </authorList>
    </citation>
    <scope>NUCLEOTIDE SEQUENCE [LARGE SCALE GENOMIC DNA]</scope>
    <source>
        <strain evidence="28 29">L01C.1</strain>
    </source>
</reference>
<evidence type="ECO:0000256" key="24">
    <source>
        <dbReference type="ARBA" id="ARBA00048190"/>
    </source>
</evidence>
<gene>
    <name evidence="28" type="primary">cyoB</name>
    <name evidence="28" type="ORF">D1H98_03030</name>
</gene>
<organism evidence="28 29">
    <name type="scientific">Legionella pneumophila subsp. pneumophila</name>
    <dbReference type="NCBI Taxonomy" id="91891"/>
    <lineage>
        <taxon>Bacteria</taxon>
        <taxon>Pseudomonadati</taxon>
        <taxon>Pseudomonadota</taxon>
        <taxon>Gammaproteobacteria</taxon>
        <taxon>Legionellales</taxon>
        <taxon>Legionellaceae</taxon>
        <taxon>Legionella</taxon>
    </lineage>
</organism>
<evidence type="ECO:0000256" key="23">
    <source>
        <dbReference type="ARBA" id="ARBA00034513"/>
    </source>
</evidence>
<dbReference type="GO" id="GO:0004129">
    <property type="term" value="F:cytochrome-c oxidase activity"/>
    <property type="evidence" value="ECO:0007669"/>
    <property type="project" value="InterPro"/>
</dbReference>
<feature type="transmembrane region" description="Helical" evidence="26">
    <location>
        <begin position="461"/>
        <end position="479"/>
    </location>
</feature>
<evidence type="ECO:0000256" key="10">
    <source>
        <dbReference type="ARBA" id="ARBA00022660"/>
    </source>
</evidence>
<evidence type="ECO:0000256" key="26">
    <source>
        <dbReference type="SAM" id="Phobius"/>
    </source>
</evidence>
<evidence type="ECO:0000256" key="14">
    <source>
        <dbReference type="ARBA" id="ARBA00022989"/>
    </source>
</evidence>
<dbReference type="GO" id="GO:0016682">
    <property type="term" value="F:oxidoreductase activity, acting on diphenols and related substances as donors, oxygen as acceptor"/>
    <property type="evidence" value="ECO:0007669"/>
    <property type="project" value="InterPro"/>
</dbReference>
<keyword evidence="15" id="KW-0408">Iron</keyword>
<dbReference type="Pfam" id="PF00115">
    <property type="entry name" value="COX1"/>
    <property type="match status" value="1"/>
</dbReference>
<evidence type="ECO:0000256" key="20">
    <source>
        <dbReference type="ARBA" id="ARBA00032190"/>
    </source>
</evidence>